<keyword evidence="1" id="KW-0472">Membrane</keyword>
<feature type="domain" description="DUF1559" evidence="2">
    <location>
        <begin position="59"/>
        <end position="100"/>
    </location>
</feature>
<dbReference type="PANTHER" id="PTHR30093">
    <property type="entry name" value="GENERAL SECRETION PATHWAY PROTEIN G"/>
    <property type="match status" value="1"/>
</dbReference>
<comment type="caution">
    <text evidence="3">The sequence shown here is derived from an EMBL/GenBank/DDBJ whole genome shotgun (WGS) entry which is preliminary data.</text>
</comment>
<protein>
    <submittedName>
        <fullName evidence="3">Prepilin-type N-terminal cleavage/methylation domain-containing protein/prepilin-type processing-associated H-X9-DG protein</fullName>
    </submittedName>
</protein>
<name>A0A2U1ASI0_9BACT</name>
<dbReference type="InterPro" id="IPR011453">
    <property type="entry name" value="DUF1559"/>
</dbReference>
<dbReference type="GeneID" id="78296024"/>
<accession>A0A2U1ASI0</accession>
<dbReference type="RefSeq" id="WP_116884730.1">
    <property type="nucleotide sequence ID" value="NZ_CABMMC010000002.1"/>
</dbReference>
<proteinExistence type="predicted"/>
<keyword evidence="1" id="KW-1133">Transmembrane helix</keyword>
<sequence>MKTVSGIPAFPVFHRVPERARTKSPHSAASVFHFTLIELLVVIAIIAILAGMLLPALNKARETARSGKCTNNLKQLGLAGAMYGNDYKVLPGAYYQKNAATAITHWKLMQEQNYLQPSNLFTCPAWKPMSYDVDNEYADYYTYGVVSYEWWSNPFYTVRPDNPIIPENQRRSPAAYLIYVDSISRVDFQQNVLVYAYPNGGMTNNLTRHTHSGRANGAFLDGHAAGNSPAELKDKYGFEQTFGGQEGI</sequence>
<dbReference type="OrthoDB" id="255848at2"/>
<dbReference type="Proteomes" id="UP000245959">
    <property type="component" value="Unassembled WGS sequence"/>
</dbReference>
<keyword evidence="4" id="KW-1185">Reference proteome</keyword>
<feature type="transmembrane region" description="Helical" evidence="1">
    <location>
        <begin position="31"/>
        <end position="57"/>
    </location>
</feature>
<organism evidence="3 4">
    <name type="scientific">Victivallis vadensis</name>
    <dbReference type="NCBI Taxonomy" id="172901"/>
    <lineage>
        <taxon>Bacteria</taxon>
        <taxon>Pseudomonadati</taxon>
        <taxon>Lentisphaerota</taxon>
        <taxon>Lentisphaeria</taxon>
        <taxon>Victivallales</taxon>
        <taxon>Victivallaceae</taxon>
        <taxon>Victivallis</taxon>
    </lineage>
</organism>
<reference evidence="3 4" key="1">
    <citation type="submission" date="2018-04" db="EMBL/GenBank/DDBJ databases">
        <title>Genomic Encyclopedia of Type Strains, Phase IV (KMG-IV): sequencing the most valuable type-strain genomes for metagenomic binning, comparative biology and taxonomic classification.</title>
        <authorList>
            <person name="Goeker M."/>
        </authorList>
    </citation>
    <scope>NUCLEOTIDE SEQUENCE [LARGE SCALE GENOMIC DNA]</scope>
    <source>
        <strain evidence="3 4">DSM 14823</strain>
    </source>
</reference>
<dbReference type="AlphaFoldDB" id="A0A2U1ASI0"/>
<dbReference type="Pfam" id="PF07963">
    <property type="entry name" value="N_methyl"/>
    <property type="match status" value="1"/>
</dbReference>
<evidence type="ECO:0000313" key="4">
    <source>
        <dbReference type="Proteomes" id="UP000245959"/>
    </source>
</evidence>
<evidence type="ECO:0000313" key="3">
    <source>
        <dbReference type="EMBL" id="PVY39375.1"/>
    </source>
</evidence>
<dbReference type="PANTHER" id="PTHR30093:SF2">
    <property type="entry name" value="TYPE II SECRETION SYSTEM PROTEIN H"/>
    <property type="match status" value="1"/>
</dbReference>
<dbReference type="EMBL" id="QEKH01000021">
    <property type="protein sequence ID" value="PVY39375.1"/>
    <property type="molecule type" value="Genomic_DNA"/>
</dbReference>
<dbReference type="Pfam" id="PF07596">
    <property type="entry name" value="SBP_bac_10"/>
    <property type="match status" value="1"/>
</dbReference>
<dbReference type="Gene3D" id="3.30.700.10">
    <property type="entry name" value="Glycoprotein, Type 4 Pilin"/>
    <property type="match status" value="1"/>
</dbReference>
<dbReference type="InterPro" id="IPR012902">
    <property type="entry name" value="N_methyl_site"/>
</dbReference>
<evidence type="ECO:0000256" key="1">
    <source>
        <dbReference type="SAM" id="Phobius"/>
    </source>
</evidence>
<dbReference type="NCBIfam" id="TIGR02532">
    <property type="entry name" value="IV_pilin_GFxxxE"/>
    <property type="match status" value="1"/>
</dbReference>
<dbReference type="SUPFAM" id="SSF54523">
    <property type="entry name" value="Pili subunits"/>
    <property type="match status" value="1"/>
</dbReference>
<keyword evidence="1" id="KW-0812">Transmembrane</keyword>
<evidence type="ECO:0000259" key="2">
    <source>
        <dbReference type="Pfam" id="PF07596"/>
    </source>
</evidence>
<dbReference type="InterPro" id="IPR045584">
    <property type="entry name" value="Pilin-like"/>
</dbReference>
<gene>
    <name evidence="3" type="ORF">C8D82_12150</name>
</gene>